<dbReference type="Proteomes" id="UP000800094">
    <property type="component" value="Unassembled WGS sequence"/>
</dbReference>
<dbReference type="RefSeq" id="XP_033682409.1">
    <property type="nucleotide sequence ID" value="XM_033829323.1"/>
</dbReference>
<dbReference type="AlphaFoldDB" id="A0A6A6IA08"/>
<sequence>MQLKIIALAILPFALAAPMVAKGRKSIRDPVCPADDCAVDIRDTAPAPAADANLVAKAPVQDVDSALIKYMEDVIEERN</sequence>
<keyword evidence="3" id="KW-1185">Reference proteome</keyword>
<dbReference type="EMBL" id="ML987197">
    <property type="protein sequence ID" value="KAF2247405.1"/>
    <property type="molecule type" value="Genomic_DNA"/>
</dbReference>
<evidence type="ECO:0000256" key="1">
    <source>
        <dbReference type="SAM" id="SignalP"/>
    </source>
</evidence>
<evidence type="ECO:0000313" key="2">
    <source>
        <dbReference type="EMBL" id="KAF2247405.1"/>
    </source>
</evidence>
<protein>
    <submittedName>
        <fullName evidence="2">Uncharacterized protein</fullName>
    </submittedName>
</protein>
<keyword evidence="1" id="KW-0732">Signal</keyword>
<organism evidence="2 3">
    <name type="scientific">Trematosphaeria pertusa</name>
    <dbReference type="NCBI Taxonomy" id="390896"/>
    <lineage>
        <taxon>Eukaryota</taxon>
        <taxon>Fungi</taxon>
        <taxon>Dikarya</taxon>
        <taxon>Ascomycota</taxon>
        <taxon>Pezizomycotina</taxon>
        <taxon>Dothideomycetes</taxon>
        <taxon>Pleosporomycetidae</taxon>
        <taxon>Pleosporales</taxon>
        <taxon>Massarineae</taxon>
        <taxon>Trematosphaeriaceae</taxon>
        <taxon>Trematosphaeria</taxon>
    </lineage>
</organism>
<evidence type="ECO:0000313" key="3">
    <source>
        <dbReference type="Proteomes" id="UP000800094"/>
    </source>
</evidence>
<reference evidence="2" key="1">
    <citation type="journal article" date="2020" name="Stud. Mycol.">
        <title>101 Dothideomycetes genomes: a test case for predicting lifestyles and emergence of pathogens.</title>
        <authorList>
            <person name="Haridas S."/>
            <person name="Albert R."/>
            <person name="Binder M."/>
            <person name="Bloem J."/>
            <person name="Labutti K."/>
            <person name="Salamov A."/>
            <person name="Andreopoulos B."/>
            <person name="Baker S."/>
            <person name="Barry K."/>
            <person name="Bills G."/>
            <person name="Bluhm B."/>
            <person name="Cannon C."/>
            <person name="Castanera R."/>
            <person name="Culley D."/>
            <person name="Daum C."/>
            <person name="Ezra D."/>
            <person name="Gonzalez J."/>
            <person name="Henrissat B."/>
            <person name="Kuo A."/>
            <person name="Liang C."/>
            <person name="Lipzen A."/>
            <person name="Lutzoni F."/>
            <person name="Magnuson J."/>
            <person name="Mondo S."/>
            <person name="Nolan M."/>
            <person name="Ohm R."/>
            <person name="Pangilinan J."/>
            <person name="Park H.-J."/>
            <person name="Ramirez L."/>
            <person name="Alfaro M."/>
            <person name="Sun H."/>
            <person name="Tritt A."/>
            <person name="Yoshinaga Y."/>
            <person name="Zwiers L.-H."/>
            <person name="Turgeon B."/>
            <person name="Goodwin S."/>
            <person name="Spatafora J."/>
            <person name="Crous P."/>
            <person name="Grigoriev I."/>
        </authorList>
    </citation>
    <scope>NUCLEOTIDE SEQUENCE</scope>
    <source>
        <strain evidence="2">CBS 122368</strain>
    </source>
</reference>
<feature type="chain" id="PRO_5025484443" evidence="1">
    <location>
        <begin position="17"/>
        <end position="79"/>
    </location>
</feature>
<gene>
    <name evidence="2" type="ORF">BU26DRAFT_520579</name>
</gene>
<accession>A0A6A6IA08</accession>
<dbReference type="GeneID" id="54582653"/>
<proteinExistence type="predicted"/>
<feature type="signal peptide" evidence="1">
    <location>
        <begin position="1"/>
        <end position="16"/>
    </location>
</feature>
<name>A0A6A6IA08_9PLEO</name>